<feature type="region of interest" description="Disordered" evidence="1">
    <location>
        <begin position="32"/>
        <end position="66"/>
    </location>
</feature>
<sequence>MLLTIFDIMRITFTFSAMLLAAGCSAVVPAPTPAPAETTSPTPAPEPPPAPTPTPTPPPEPMRGDWTDWPLAKGDWVYREDERGSIALFGPPNMEATFIIRCDQRRNQLFLSREGVVVETGAQMTLRATSGMQSYPARNSGGPLDYAAIAVPVTDYMMDRITFSRGRFAVETSALASLAIPIWPEFTRVIEDCRR</sequence>
<evidence type="ECO:0000256" key="1">
    <source>
        <dbReference type="SAM" id="MobiDB-lite"/>
    </source>
</evidence>
<proteinExistence type="predicted"/>
<evidence type="ECO:0000256" key="2">
    <source>
        <dbReference type="SAM" id="SignalP"/>
    </source>
</evidence>
<feature type="chain" id="PRO_5046220845" description="Lipoprotein" evidence="2">
    <location>
        <begin position="37"/>
        <end position="195"/>
    </location>
</feature>
<accession>A0ABN1AJN8</accession>
<keyword evidence="4" id="KW-1185">Reference proteome</keyword>
<name>A0ABN1AJN8_9SPHN</name>
<organism evidence="3 4">
    <name type="scientific">Parasphingorhabdus litoris</name>
    <dbReference type="NCBI Taxonomy" id="394733"/>
    <lineage>
        <taxon>Bacteria</taxon>
        <taxon>Pseudomonadati</taxon>
        <taxon>Pseudomonadota</taxon>
        <taxon>Alphaproteobacteria</taxon>
        <taxon>Sphingomonadales</taxon>
        <taxon>Sphingomonadaceae</taxon>
        <taxon>Parasphingorhabdus</taxon>
    </lineage>
</organism>
<evidence type="ECO:0000313" key="4">
    <source>
        <dbReference type="Proteomes" id="UP001500713"/>
    </source>
</evidence>
<reference evidence="3 4" key="1">
    <citation type="journal article" date="2019" name="Int. J. Syst. Evol. Microbiol.">
        <title>The Global Catalogue of Microorganisms (GCM) 10K type strain sequencing project: providing services to taxonomists for standard genome sequencing and annotation.</title>
        <authorList>
            <consortium name="The Broad Institute Genomics Platform"/>
            <consortium name="The Broad Institute Genome Sequencing Center for Infectious Disease"/>
            <person name="Wu L."/>
            <person name="Ma J."/>
        </authorList>
    </citation>
    <scope>NUCLEOTIDE SEQUENCE [LARGE SCALE GENOMIC DNA]</scope>
    <source>
        <strain evidence="3 4">JCM 14162</strain>
    </source>
</reference>
<keyword evidence="2" id="KW-0732">Signal</keyword>
<gene>
    <name evidence="3" type="ORF">GCM10009096_20180</name>
</gene>
<evidence type="ECO:0000313" key="3">
    <source>
        <dbReference type="EMBL" id="GAA0478227.1"/>
    </source>
</evidence>
<evidence type="ECO:0008006" key="5">
    <source>
        <dbReference type="Google" id="ProtNLM"/>
    </source>
</evidence>
<dbReference type="EMBL" id="BAAAEM010000002">
    <property type="protein sequence ID" value="GAA0478227.1"/>
    <property type="molecule type" value="Genomic_DNA"/>
</dbReference>
<feature type="compositionally biased region" description="Pro residues" evidence="1">
    <location>
        <begin position="42"/>
        <end position="61"/>
    </location>
</feature>
<feature type="signal peptide" evidence="2">
    <location>
        <begin position="1"/>
        <end position="36"/>
    </location>
</feature>
<protein>
    <recommendedName>
        <fullName evidence="5">Lipoprotein</fullName>
    </recommendedName>
</protein>
<dbReference type="Proteomes" id="UP001500713">
    <property type="component" value="Unassembled WGS sequence"/>
</dbReference>
<comment type="caution">
    <text evidence="3">The sequence shown here is derived from an EMBL/GenBank/DDBJ whole genome shotgun (WGS) entry which is preliminary data.</text>
</comment>